<accession>A0ABV3GBT6</accession>
<gene>
    <name evidence="1" type="ORF">AB0I59_10755</name>
</gene>
<dbReference type="EMBL" id="JBFALK010000004">
    <property type="protein sequence ID" value="MEV0969105.1"/>
    <property type="molecule type" value="Genomic_DNA"/>
</dbReference>
<organism evidence="1 2">
    <name type="scientific">Microtetraspora glauca</name>
    <dbReference type="NCBI Taxonomy" id="1996"/>
    <lineage>
        <taxon>Bacteria</taxon>
        <taxon>Bacillati</taxon>
        <taxon>Actinomycetota</taxon>
        <taxon>Actinomycetes</taxon>
        <taxon>Streptosporangiales</taxon>
        <taxon>Streptosporangiaceae</taxon>
        <taxon>Microtetraspora</taxon>
    </lineage>
</organism>
<sequence>MTVVLGPDDAIDPGWAWAGSVAEVSDLVRAGLTVAVTLPEDATEAVATAAVFAWAGARVFRTTPETARDVRLAVEMTDSLAGRRPPALTRRGLA</sequence>
<evidence type="ECO:0000313" key="1">
    <source>
        <dbReference type="EMBL" id="MEV0969105.1"/>
    </source>
</evidence>
<reference evidence="1 2" key="1">
    <citation type="submission" date="2024-06" db="EMBL/GenBank/DDBJ databases">
        <title>The Natural Products Discovery Center: Release of the First 8490 Sequenced Strains for Exploring Actinobacteria Biosynthetic Diversity.</title>
        <authorList>
            <person name="Kalkreuter E."/>
            <person name="Kautsar S.A."/>
            <person name="Yang D."/>
            <person name="Bader C.D."/>
            <person name="Teijaro C.N."/>
            <person name="Fluegel L."/>
            <person name="Davis C.M."/>
            <person name="Simpson J.R."/>
            <person name="Lauterbach L."/>
            <person name="Steele A.D."/>
            <person name="Gui C."/>
            <person name="Meng S."/>
            <person name="Li G."/>
            <person name="Viehrig K."/>
            <person name="Ye F."/>
            <person name="Su P."/>
            <person name="Kiefer A.F."/>
            <person name="Nichols A."/>
            <person name="Cepeda A.J."/>
            <person name="Yan W."/>
            <person name="Fan B."/>
            <person name="Jiang Y."/>
            <person name="Adhikari A."/>
            <person name="Zheng C.-J."/>
            <person name="Schuster L."/>
            <person name="Cowan T.M."/>
            <person name="Smanski M.J."/>
            <person name="Chevrette M.G."/>
            <person name="De Carvalho L.P.S."/>
            <person name="Shen B."/>
        </authorList>
    </citation>
    <scope>NUCLEOTIDE SEQUENCE [LARGE SCALE GENOMIC DNA]</scope>
    <source>
        <strain evidence="1 2">NPDC050100</strain>
    </source>
</reference>
<evidence type="ECO:0000313" key="2">
    <source>
        <dbReference type="Proteomes" id="UP001551675"/>
    </source>
</evidence>
<proteinExistence type="predicted"/>
<dbReference type="RefSeq" id="WP_061259349.1">
    <property type="nucleotide sequence ID" value="NZ_JBFALK010000004.1"/>
</dbReference>
<name>A0ABV3GBT6_MICGL</name>
<comment type="caution">
    <text evidence="1">The sequence shown here is derived from an EMBL/GenBank/DDBJ whole genome shotgun (WGS) entry which is preliminary data.</text>
</comment>
<protein>
    <submittedName>
        <fullName evidence="1">Uncharacterized protein</fullName>
    </submittedName>
</protein>
<keyword evidence="2" id="KW-1185">Reference proteome</keyword>
<dbReference type="Proteomes" id="UP001551675">
    <property type="component" value="Unassembled WGS sequence"/>
</dbReference>